<keyword evidence="2" id="KW-0408">Iron</keyword>
<comment type="caution">
    <text evidence="5">The sequence shown here is derived from an EMBL/GenBank/DDBJ whole genome shotgun (WGS) entry which is preliminary data.</text>
</comment>
<feature type="domain" description="FAD-binding FR-type" evidence="4">
    <location>
        <begin position="22"/>
        <end position="124"/>
    </location>
</feature>
<evidence type="ECO:0000313" key="5">
    <source>
        <dbReference type="EMBL" id="RMX05887.1"/>
    </source>
</evidence>
<gene>
    <name evidence="5" type="ORF">D8I35_12095</name>
</gene>
<dbReference type="Gene3D" id="3.40.50.80">
    <property type="entry name" value="Nucleotide-binding domain of ferredoxin-NADP reductase (FNR) module"/>
    <property type="match status" value="1"/>
</dbReference>
<dbReference type="PRINTS" id="PR00371">
    <property type="entry name" value="FPNCR"/>
</dbReference>
<reference evidence="5 6" key="1">
    <citation type="submission" date="2018-10" db="EMBL/GenBank/DDBJ databases">
        <title>Draft genome of Cortibacter populi DSM10536.</title>
        <authorList>
            <person name="Bernier A.-M."/>
            <person name="Bernard K."/>
        </authorList>
    </citation>
    <scope>NUCLEOTIDE SEQUENCE [LARGE SCALE GENOMIC DNA]</scope>
    <source>
        <strain evidence="5 6">DSM 105136</strain>
    </source>
</reference>
<dbReference type="InterPro" id="IPR001709">
    <property type="entry name" value="Flavoprot_Pyr_Nucl_cyt_Rdtase"/>
</dbReference>
<dbReference type="PRINTS" id="PR00410">
    <property type="entry name" value="PHEHYDRXLASE"/>
</dbReference>
<dbReference type="Proteomes" id="UP000278006">
    <property type="component" value="Unassembled WGS sequence"/>
</dbReference>
<dbReference type="EMBL" id="RDQO01000003">
    <property type="protein sequence ID" value="RMX05887.1"/>
    <property type="molecule type" value="Genomic_DNA"/>
</dbReference>
<dbReference type="PANTHER" id="PTHR47354">
    <property type="entry name" value="NADH OXIDOREDUCTASE HCR"/>
    <property type="match status" value="1"/>
</dbReference>
<protein>
    <submittedName>
        <fullName evidence="5">FAD-dependent oxidoreductase</fullName>
    </submittedName>
</protein>
<keyword evidence="6" id="KW-1185">Reference proteome</keyword>
<name>A0A3M6QS78_9BURK</name>
<evidence type="ECO:0000256" key="2">
    <source>
        <dbReference type="ARBA" id="ARBA00022714"/>
    </source>
</evidence>
<dbReference type="InterPro" id="IPR039261">
    <property type="entry name" value="FNR_nucleotide-bd"/>
</dbReference>
<keyword evidence="2" id="KW-0479">Metal-binding</keyword>
<dbReference type="Pfam" id="PF00175">
    <property type="entry name" value="NAD_binding_1"/>
    <property type="match status" value="1"/>
</dbReference>
<evidence type="ECO:0000313" key="6">
    <source>
        <dbReference type="Proteomes" id="UP000278006"/>
    </source>
</evidence>
<dbReference type="PANTHER" id="PTHR47354:SF5">
    <property type="entry name" value="PROTEIN RFBI"/>
    <property type="match status" value="1"/>
</dbReference>
<evidence type="ECO:0000259" key="4">
    <source>
        <dbReference type="PROSITE" id="PS51384"/>
    </source>
</evidence>
<dbReference type="Gene3D" id="2.40.30.10">
    <property type="entry name" value="Translation factors"/>
    <property type="match status" value="1"/>
</dbReference>
<dbReference type="InterPro" id="IPR001433">
    <property type="entry name" value="OxRdtase_FAD/NAD-bd"/>
</dbReference>
<organism evidence="5 6">
    <name type="scientific">Corticibacter populi</name>
    <dbReference type="NCBI Taxonomy" id="1550736"/>
    <lineage>
        <taxon>Bacteria</taxon>
        <taxon>Pseudomonadati</taxon>
        <taxon>Pseudomonadota</taxon>
        <taxon>Betaproteobacteria</taxon>
        <taxon>Burkholderiales</taxon>
        <taxon>Comamonadaceae</taxon>
        <taxon>Corticibacter</taxon>
    </lineage>
</organism>
<evidence type="ECO:0000256" key="3">
    <source>
        <dbReference type="ARBA" id="ARBA00034078"/>
    </source>
</evidence>
<dbReference type="InterPro" id="IPR017938">
    <property type="entry name" value="Riboflavin_synthase-like_b-brl"/>
</dbReference>
<keyword evidence="2" id="KW-0001">2Fe-2S</keyword>
<keyword evidence="2" id="KW-0411">Iron-sulfur</keyword>
<dbReference type="GO" id="GO:0051537">
    <property type="term" value="F:2 iron, 2 sulfur cluster binding"/>
    <property type="evidence" value="ECO:0007669"/>
    <property type="project" value="UniProtKB-KW"/>
</dbReference>
<dbReference type="PROSITE" id="PS51384">
    <property type="entry name" value="FAD_FR"/>
    <property type="match status" value="1"/>
</dbReference>
<dbReference type="CDD" id="cd00322">
    <property type="entry name" value="FNR_like"/>
    <property type="match status" value="1"/>
</dbReference>
<dbReference type="InterPro" id="IPR017927">
    <property type="entry name" value="FAD-bd_FR_type"/>
</dbReference>
<evidence type="ECO:0000256" key="1">
    <source>
        <dbReference type="ARBA" id="ARBA00001974"/>
    </source>
</evidence>
<dbReference type="InterPro" id="IPR050415">
    <property type="entry name" value="MRET"/>
</dbReference>
<proteinExistence type="predicted"/>
<dbReference type="OrthoDB" id="9796486at2"/>
<dbReference type="AlphaFoldDB" id="A0A3M6QS78"/>
<accession>A0A3M6QS78</accession>
<dbReference type="SUPFAM" id="SSF63380">
    <property type="entry name" value="Riboflavin synthase domain-like"/>
    <property type="match status" value="1"/>
</dbReference>
<comment type="cofactor">
    <cofactor evidence="3">
        <name>[2Fe-2S] cluster</name>
        <dbReference type="ChEBI" id="CHEBI:190135"/>
    </cofactor>
</comment>
<dbReference type="GO" id="GO:0016491">
    <property type="term" value="F:oxidoreductase activity"/>
    <property type="evidence" value="ECO:0007669"/>
    <property type="project" value="InterPro"/>
</dbReference>
<comment type="cofactor">
    <cofactor evidence="1">
        <name>FAD</name>
        <dbReference type="ChEBI" id="CHEBI:57692"/>
    </cofactor>
</comment>
<sequence length="271" mass="29454">MATLPQPVFINRSRSFNKMEDLDAFQVKVIATHEVAQDTLAVVLEKPAGFDYEAGQFVSVTIPGFTPTDEDDGERMLSLASAPHEPHLLLAMRMRDSAFKRHIAQLRPGDALTISPAMGDFVLPQDWQRPLVMVAGGIGITPFLGMLRHLGQRAAVAPLPRPVTLLYGNRNPASAAFREELQALRQTLPGCRVVHVFSEVPADAGAGAGGDDGSVFSGLITPELIRQVLPDCRDCHFFVVGPDVMVATLQDHLDACEVPPEQVTLEFFAGY</sequence>
<dbReference type="SUPFAM" id="SSF52343">
    <property type="entry name" value="Ferredoxin reductase-like, C-terminal NADP-linked domain"/>
    <property type="match status" value="1"/>
</dbReference>